<keyword evidence="6 8" id="KW-0592">Phosphate transport</keyword>
<sequence>MNAPLAKHTFRVVDSDLVEIENHILRMLAQVGQQLDSVIEALRGMRSEFSDGVVVEDAKLTTMLTEVERLALRFIALRQPVAVDLRATVAAMRMAHHLERMGDYTKDVARRIHTLSNQNLSCTIEPVIQMAVRLAEAIKDSVVAYTNRDVGKALRVWSGDEEIDLLNNAAFSETLQHMSTHSQEVIGASHLLFMARDMERLGDHLTDVVEDIYFMITGEPVREPRPKADATPHMMG</sequence>
<dbReference type="RefSeq" id="WP_011715095.1">
    <property type="nucleotide sequence ID" value="NC_008576.1"/>
</dbReference>
<dbReference type="GO" id="GO:0005737">
    <property type="term" value="C:cytoplasm"/>
    <property type="evidence" value="ECO:0007669"/>
    <property type="project" value="UniProtKB-SubCell"/>
</dbReference>
<evidence type="ECO:0000256" key="5">
    <source>
        <dbReference type="ARBA" id="ARBA00022490"/>
    </source>
</evidence>
<keyword evidence="5 8" id="KW-0963">Cytoplasm</keyword>
<feature type="domain" description="PhoU" evidence="9">
    <location>
        <begin position="24"/>
        <end position="112"/>
    </location>
</feature>
<dbReference type="AlphaFoldDB" id="A0LDJ6"/>
<gene>
    <name evidence="10" type="ordered locus">Mmc1_3554</name>
</gene>
<evidence type="ECO:0000313" key="10">
    <source>
        <dbReference type="EMBL" id="ABK46039.1"/>
    </source>
</evidence>
<dbReference type="SUPFAM" id="SSF109755">
    <property type="entry name" value="PhoU-like"/>
    <property type="match status" value="1"/>
</dbReference>
<reference evidence="10 11" key="2">
    <citation type="journal article" date="2012" name="Int. J. Syst. Evol. Microbiol.">
        <title>Magnetococcus marinus gen. nov., sp. nov., a marine, magnetotactic bacterium that represents a novel lineage (Magnetococcaceae fam. nov.; Magnetococcales ord. nov.) at the base of the Alphaproteobacteria.</title>
        <authorList>
            <person name="Bazylinski D.A."/>
            <person name="Williams T.J."/>
            <person name="Lefevre C.T."/>
            <person name="Berg R.J."/>
            <person name="Zhang C.L."/>
            <person name="Bowser S.S."/>
            <person name="Dean A.J."/>
            <person name="Beveridge T.J."/>
        </authorList>
    </citation>
    <scope>NUCLEOTIDE SEQUENCE [LARGE SCALE GENOMIC DNA]</scope>
    <source>
        <strain evidence="11">ATCC BAA-1437 / JCM 17883 / MC-1</strain>
    </source>
</reference>
<name>A0LDJ6_MAGMM</name>
<comment type="subunit">
    <text evidence="3 8">Homodimer.</text>
</comment>
<dbReference type="NCBIfam" id="TIGR02135">
    <property type="entry name" value="phoU_full"/>
    <property type="match status" value="1"/>
</dbReference>
<organism evidence="10 11">
    <name type="scientific">Magnetococcus marinus (strain ATCC BAA-1437 / JCM 17883 / MC-1)</name>
    <dbReference type="NCBI Taxonomy" id="156889"/>
    <lineage>
        <taxon>Bacteria</taxon>
        <taxon>Pseudomonadati</taxon>
        <taxon>Pseudomonadota</taxon>
        <taxon>Magnetococcia</taxon>
        <taxon>Magnetococcales</taxon>
        <taxon>Magnetococcaceae</taxon>
        <taxon>Magnetococcus</taxon>
    </lineage>
</organism>
<evidence type="ECO:0000313" key="11">
    <source>
        <dbReference type="Proteomes" id="UP000002586"/>
    </source>
</evidence>
<dbReference type="PIRSF" id="PIRSF003107">
    <property type="entry name" value="PhoU"/>
    <property type="match status" value="1"/>
</dbReference>
<dbReference type="GO" id="GO:0030643">
    <property type="term" value="P:intracellular phosphate ion homeostasis"/>
    <property type="evidence" value="ECO:0007669"/>
    <property type="project" value="InterPro"/>
</dbReference>
<protein>
    <recommendedName>
        <fullName evidence="8">Phosphate-specific transport system accessory protein PhoU</fullName>
    </recommendedName>
</protein>
<dbReference type="InterPro" id="IPR038078">
    <property type="entry name" value="PhoU-like_sf"/>
</dbReference>
<dbReference type="InterPro" id="IPR028366">
    <property type="entry name" value="PhoU"/>
</dbReference>
<evidence type="ECO:0000256" key="6">
    <source>
        <dbReference type="ARBA" id="ARBA00022592"/>
    </source>
</evidence>
<dbReference type="HOGENOM" id="CLU_078518_2_1_5"/>
<dbReference type="GO" id="GO:0045936">
    <property type="term" value="P:negative regulation of phosphate metabolic process"/>
    <property type="evidence" value="ECO:0007669"/>
    <property type="project" value="InterPro"/>
</dbReference>
<dbReference type="EMBL" id="CP000471">
    <property type="protein sequence ID" value="ABK46039.1"/>
    <property type="molecule type" value="Genomic_DNA"/>
</dbReference>
<evidence type="ECO:0000256" key="3">
    <source>
        <dbReference type="ARBA" id="ARBA00011738"/>
    </source>
</evidence>
<evidence type="ECO:0000256" key="1">
    <source>
        <dbReference type="ARBA" id="ARBA00004496"/>
    </source>
</evidence>
<dbReference type="STRING" id="156889.Mmc1_3554"/>
<evidence type="ECO:0000256" key="8">
    <source>
        <dbReference type="PIRNR" id="PIRNR003107"/>
    </source>
</evidence>
<evidence type="ECO:0000256" key="2">
    <source>
        <dbReference type="ARBA" id="ARBA00008107"/>
    </source>
</evidence>
<dbReference type="OrthoDB" id="9814256at2"/>
<comment type="subcellular location">
    <subcellularLocation>
        <location evidence="1 8">Cytoplasm</location>
    </subcellularLocation>
</comment>
<dbReference type="FunFam" id="1.20.58.220:FF:000004">
    <property type="entry name" value="Phosphate-specific transport system accessory protein PhoU"/>
    <property type="match status" value="1"/>
</dbReference>
<feature type="domain" description="PhoU" evidence="9">
    <location>
        <begin position="128"/>
        <end position="212"/>
    </location>
</feature>
<dbReference type="Proteomes" id="UP000002586">
    <property type="component" value="Chromosome"/>
</dbReference>
<dbReference type="PANTHER" id="PTHR42930:SF3">
    <property type="entry name" value="PHOSPHATE-SPECIFIC TRANSPORT SYSTEM ACCESSORY PROTEIN PHOU"/>
    <property type="match status" value="1"/>
</dbReference>
<dbReference type="Pfam" id="PF01895">
    <property type="entry name" value="PhoU"/>
    <property type="match status" value="2"/>
</dbReference>
<reference evidence="11" key="1">
    <citation type="journal article" date="2009" name="Appl. Environ. Microbiol.">
        <title>Complete genome sequence of the chemolithoautotrophic marine magnetotactic coccus strain MC-1.</title>
        <authorList>
            <person name="Schubbe S."/>
            <person name="Williams T.J."/>
            <person name="Xie G."/>
            <person name="Kiss H.E."/>
            <person name="Brettin T.S."/>
            <person name="Martinez D."/>
            <person name="Ross C.A."/>
            <person name="Schuler D."/>
            <person name="Cox B.L."/>
            <person name="Nealson K.H."/>
            <person name="Bazylinski D.A."/>
        </authorList>
    </citation>
    <scope>NUCLEOTIDE SEQUENCE [LARGE SCALE GENOMIC DNA]</scope>
    <source>
        <strain evidence="11">ATCC BAA-1437 / JCM 17883 / MC-1</strain>
    </source>
</reference>
<evidence type="ECO:0000259" key="9">
    <source>
        <dbReference type="Pfam" id="PF01895"/>
    </source>
</evidence>
<dbReference type="GO" id="GO:0006817">
    <property type="term" value="P:phosphate ion transport"/>
    <property type="evidence" value="ECO:0007669"/>
    <property type="project" value="UniProtKB-KW"/>
</dbReference>
<dbReference type="Gene3D" id="1.20.58.220">
    <property type="entry name" value="Phosphate transport system protein phou homolog 2, domain 2"/>
    <property type="match status" value="1"/>
</dbReference>
<dbReference type="eggNOG" id="COG0704">
    <property type="taxonomic scope" value="Bacteria"/>
</dbReference>
<proteinExistence type="inferred from homology"/>
<dbReference type="InterPro" id="IPR026022">
    <property type="entry name" value="PhoU_dom"/>
</dbReference>
<accession>A0LDJ6</accession>
<evidence type="ECO:0000256" key="7">
    <source>
        <dbReference type="ARBA" id="ARBA00056181"/>
    </source>
</evidence>
<keyword evidence="11" id="KW-1185">Reference proteome</keyword>
<evidence type="ECO:0000256" key="4">
    <source>
        <dbReference type="ARBA" id="ARBA00022448"/>
    </source>
</evidence>
<dbReference type="PANTHER" id="PTHR42930">
    <property type="entry name" value="PHOSPHATE-SPECIFIC TRANSPORT SYSTEM ACCESSORY PROTEIN PHOU"/>
    <property type="match status" value="1"/>
</dbReference>
<comment type="function">
    <text evidence="7 8">Plays a role in the regulation of phosphate uptake.</text>
</comment>
<comment type="similarity">
    <text evidence="2 8">Belongs to the PhoU family.</text>
</comment>
<dbReference type="KEGG" id="mgm:Mmc1_3554"/>
<keyword evidence="4 8" id="KW-0813">Transport</keyword>